<feature type="transmembrane region" description="Helical" evidence="1">
    <location>
        <begin position="22"/>
        <end position="46"/>
    </location>
</feature>
<proteinExistence type="predicted"/>
<keyword evidence="3" id="KW-1185">Reference proteome</keyword>
<dbReference type="Proteomes" id="UP001597295">
    <property type="component" value="Unassembled WGS sequence"/>
</dbReference>
<accession>A0ABW5DTI5</accession>
<dbReference type="EMBL" id="JBHUIP010000013">
    <property type="protein sequence ID" value="MFD2264448.1"/>
    <property type="molecule type" value="Genomic_DNA"/>
</dbReference>
<comment type="caution">
    <text evidence="2">The sequence shown here is derived from an EMBL/GenBank/DDBJ whole genome shotgun (WGS) entry which is preliminary data.</text>
</comment>
<gene>
    <name evidence="2" type="ORF">ACFSM5_16205</name>
</gene>
<keyword evidence="1" id="KW-0812">Transmembrane</keyword>
<keyword evidence="1" id="KW-0472">Membrane</keyword>
<evidence type="ECO:0000313" key="2">
    <source>
        <dbReference type="EMBL" id="MFD2264448.1"/>
    </source>
</evidence>
<evidence type="ECO:0000313" key="3">
    <source>
        <dbReference type="Proteomes" id="UP001597295"/>
    </source>
</evidence>
<evidence type="ECO:0000256" key="1">
    <source>
        <dbReference type="SAM" id="Phobius"/>
    </source>
</evidence>
<reference evidence="3" key="1">
    <citation type="journal article" date="2019" name="Int. J. Syst. Evol. Microbiol.">
        <title>The Global Catalogue of Microorganisms (GCM) 10K type strain sequencing project: providing services to taxonomists for standard genome sequencing and annotation.</title>
        <authorList>
            <consortium name="The Broad Institute Genomics Platform"/>
            <consortium name="The Broad Institute Genome Sequencing Center for Infectious Disease"/>
            <person name="Wu L."/>
            <person name="Ma J."/>
        </authorList>
    </citation>
    <scope>NUCLEOTIDE SEQUENCE [LARGE SCALE GENOMIC DNA]</scope>
    <source>
        <strain evidence="3">CGMCC 1.19062</strain>
    </source>
</reference>
<protein>
    <submittedName>
        <fullName evidence="2">Uncharacterized protein</fullName>
    </submittedName>
</protein>
<organism evidence="2 3">
    <name type="scientific">Lacibacterium aquatile</name>
    <dbReference type="NCBI Taxonomy" id="1168082"/>
    <lineage>
        <taxon>Bacteria</taxon>
        <taxon>Pseudomonadati</taxon>
        <taxon>Pseudomonadota</taxon>
        <taxon>Alphaproteobacteria</taxon>
        <taxon>Rhodospirillales</taxon>
        <taxon>Rhodospirillaceae</taxon>
    </lineage>
</organism>
<name>A0ABW5DTI5_9PROT</name>
<dbReference type="RefSeq" id="WP_379877531.1">
    <property type="nucleotide sequence ID" value="NZ_JBHUIP010000013.1"/>
</dbReference>
<sequence>MAILRFLNLLEPGQRILSLTKLAMWLALILSTGLIAATILGHFLGLPPFEPSLLLAQIGGQFQASALYAWRRYVAFKTGRISDGDIS</sequence>
<keyword evidence="1" id="KW-1133">Transmembrane helix</keyword>